<dbReference type="GeneID" id="19470329"/>
<evidence type="ECO:0000313" key="4">
    <source>
        <dbReference type="Proteomes" id="UP000016922"/>
    </source>
</evidence>
<keyword evidence="2" id="KW-0732">Signal</keyword>
<feature type="compositionally biased region" description="Basic and acidic residues" evidence="1">
    <location>
        <begin position="284"/>
        <end position="296"/>
    </location>
</feature>
<feature type="signal peptide" evidence="2">
    <location>
        <begin position="1"/>
        <end position="17"/>
    </location>
</feature>
<dbReference type="AlphaFoldDB" id="S3EB93"/>
<dbReference type="EMBL" id="KE145354">
    <property type="protein sequence ID" value="EPE35588.1"/>
    <property type="molecule type" value="Genomic_DNA"/>
</dbReference>
<feature type="chain" id="PRO_5004508740" evidence="2">
    <location>
        <begin position="18"/>
        <end position="305"/>
    </location>
</feature>
<dbReference type="HOGENOM" id="CLU_068923_1_0_1"/>
<dbReference type="RefSeq" id="XP_008077667.1">
    <property type="nucleotide sequence ID" value="XM_008079476.1"/>
</dbReference>
<dbReference type="OrthoDB" id="5423229at2759"/>
<sequence>MPMLALLILFWLNFATAKPSLLAPTIEQWQVGEPDKEPVSVSGLFPNTFMDPTCSEEQKSKITSAWNGAKKLIEAQTSFDSSHDSVPHKTFFGFDWNVKGDTEAEYRTTKIVENNERAGKLFKGEVPDNEQFNFYCKDIEDNCDESETAAISWYKKKAGNQGFIQTTVFCPDFFDEVDNLEELIEQYKDKPDEQVKLELFEMTDAITFLHETYHYRVVHLNKPAILDYDSKAGDYDTGSSEDNWYLARDKGTIETSVNADSYVFVALVIYLQQTFKTSNIALPEDMRGKNPSERESLGVSWLGRR</sequence>
<name>S3EB93_GLAL2</name>
<keyword evidence="3" id="KW-0482">Metalloprotease</keyword>
<keyword evidence="3" id="KW-0378">Hydrolase</keyword>
<dbReference type="GO" id="GO:0006508">
    <property type="term" value="P:proteolysis"/>
    <property type="evidence" value="ECO:0007669"/>
    <property type="project" value="UniProtKB-KW"/>
</dbReference>
<accession>S3EB93</accession>
<feature type="region of interest" description="Disordered" evidence="1">
    <location>
        <begin position="283"/>
        <end position="305"/>
    </location>
</feature>
<dbReference type="InterPro" id="IPR024079">
    <property type="entry name" value="MetalloPept_cat_dom_sf"/>
</dbReference>
<organism evidence="3 4">
    <name type="scientific">Glarea lozoyensis (strain ATCC 20868 / MF5171)</name>
    <dbReference type="NCBI Taxonomy" id="1116229"/>
    <lineage>
        <taxon>Eukaryota</taxon>
        <taxon>Fungi</taxon>
        <taxon>Dikarya</taxon>
        <taxon>Ascomycota</taxon>
        <taxon>Pezizomycotina</taxon>
        <taxon>Leotiomycetes</taxon>
        <taxon>Helotiales</taxon>
        <taxon>Helotiaceae</taxon>
        <taxon>Glarea</taxon>
    </lineage>
</organism>
<evidence type="ECO:0000256" key="1">
    <source>
        <dbReference type="SAM" id="MobiDB-lite"/>
    </source>
</evidence>
<dbReference type="GO" id="GO:0008237">
    <property type="term" value="F:metallopeptidase activity"/>
    <property type="evidence" value="ECO:0007669"/>
    <property type="project" value="UniProtKB-KW"/>
</dbReference>
<proteinExistence type="predicted"/>
<keyword evidence="4" id="KW-1185">Reference proteome</keyword>
<protein>
    <submittedName>
        <fullName evidence="3">Metalloproteases (Zincins), catalytic</fullName>
    </submittedName>
</protein>
<reference evidence="3 4" key="1">
    <citation type="journal article" date="2013" name="BMC Genomics">
        <title>Genomics-driven discovery of the pneumocandin biosynthetic gene cluster in the fungus Glarea lozoyensis.</title>
        <authorList>
            <person name="Chen L."/>
            <person name="Yue Q."/>
            <person name="Zhang X."/>
            <person name="Xiang M."/>
            <person name="Wang C."/>
            <person name="Li S."/>
            <person name="Che Y."/>
            <person name="Ortiz-Lopez F.J."/>
            <person name="Bills G.F."/>
            <person name="Liu X."/>
            <person name="An Z."/>
        </authorList>
    </citation>
    <scope>NUCLEOTIDE SEQUENCE [LARGE SCALE GENOMIC DNA]</scope>
    <source>
        <strain evidence="4">ATCC 20868 / MF5171</strain>
    </source>
</reference>
<gene>
    <name evidence="3" type="ORF">GLAREA_11288</name>
</gene>
<dbReference type="Gene3D" id="3.40.390.10">
    <property type="entry name" value="Collagenase (Catalytic Domain)"/>
    <property type="match status" value="1"/>
</dbReference>
<dbReference type="Proteomes" id="UP000016922">
    <property type="component" value="Unassembled WGS sequence"/>
</dbReference>
<evidence type="ECO:0000313" key="3">
    <source>
        <dbReference type="EMBL" id="EPE35588.1"/>
    </source>
</evidence>
<dbReference type="KEGG" id="glz:GLAREA_11288"/>
<evidence type="ECO:0000256" key="2">
    <source>
        <dbReference type="SAM" id="SignalP"/>
    </source>
</evidence>
<keyword evidence="3" id="KW-0645">Protease</keyword>
<dbReference type="SUPFAM" id="SSF55486">
    <property type="entry name" value="Metalloproteases ('zincins'), catalytic domain"/>
    <property type="match status" value="1"/>
</dbReference>